<name>A0A6A0AGY8_HAELA</name>
<feature type="non-terminal residue" evidence="1">
    <location>
        <position position="61"/>
    </location>
</feature>
<protein>
    <recommendedName>
        <fullName evidence="3">F-box domain-containing protein</fullName>
    </recommendedName>
</protein>
<keyword evidence="2" id="KW-1185">Reference proteome</keyword>
<proteinExistence type="predicted"/>
<reference evidence="1 2" key="1">
    <citation type="submission" date="2020-02" db="EMBL/GenBank/DDBJ databases">
        <title>Draft genome sequence of Haematococcus lacustris strain NIES-144.</title>
        <authorList>
            <person name="Morimoto D."/>
            <person name="Nakagawa S."/>
            <person name="Yoshida T."/>
            <person name="Sawayama S."/>
        </authorList>
    </citation>
    <scope>NUCLEOTIDE SEQUENCE [LARGE SCALE GENOMIC DNA]</scope>
    <source>
        <strain evidence="1 2">NIES-144</strain>
    </source>
</reference>
<dbReference type="Proteomes" id="UP000485058">
    <property type="component" value="Unassembled WGS sequence"/>
</dbReference>
<dbReference type="AlphaFoldDB" id="A0A6A0AGY8"/>
<comment type="caution">
    <text evidence="1">The sequence shown here is derived from an EMBL/GenBank/DDBJ whole genome shotgun (WGS) entry which is preliminary data.</text>
</comment>
<dbReference type="EMBL" id="BLLF01006152">
    <property type="protein sequence ID" value="GFH32006.1"/>
    <property type="molecule type" value="Genomic_DNA"/>
</dbReference>
<gene>
    <name evidence="1" type="ORF">HaLaN_31152</name>
</gene>
<accession>A0A6A0AGY8</accession>
<evidence type="ECO:0000313" key="2">
    <source>
        <dbReference type="Proteomes" id="UP000485058"/>
    </source>
</evidence>
<evidence type="ECO:0008006" key="3">
    <source>
        <dbReference type="Google" id="ProtNLM"/>
    </source>
</evidence>
<evidence type="ECO:0000313" key="1">
    <source>
        <dbReference type="EMBL" id="GFH32006.1"/>
    </source>
</evidence>
<feature type="non-terminal residue" evidence="1">
    <location>
        <position position="1"/>
    </location>
</feature>
<organism evidence="1 2">
    <name type="scientific">Haematococcus lacustris</name>
    <name type="common">Green alga</name>
    <name type="synonym">Haematococcus pluvialis</name>
    <dbReference type="NCBI Taxonomy" id="44745"/>
    <lineage>
        <taxon>Eukaryota</taxon>
        <taxon>Viridiplantae</taxon>
        <taxon>Chlorophyta</taxon>
        <taxon>core chlorophytes</taxon>
        <taxon>Chlorophyceae</taxon>
        <taxon>CS clade</taxon>
        <taxon>Chlamydomonadales</taxon>
        <taxon>Haematococcaceae</taxon>
        <taxon>Haematococcus</taxon>
    </lineage>
</organism>
<sequence length="61" mass="6932">MLDTLPLDLQAQILQYVGERPEAVHRVCKSTWRLVDDTRALLLWLQTTFGLESAVFTATSL</sequence>